<dbReference type="STRING" id="1499966.U14_00412"/>
<dbReference type="Proteomes" id="UP000030700">
    <property type="component" value="Unassembled WGS sequence"/>
</dbReference>
<evidence type="ECO:0000313" key="2">
    <source>
        <dbReference type="Proteomes" id="UP000030700"/>
    </source>
</evidence>
<accession>A0A0S6VQ10</accession>
<dbReference type="EMBL" id="DF820455">
    <property type="protein sequence ID" value="GAK49194.1"/>
    <property type="molecule type" value="Genomic_DNA"/>
</dbReference>
<organism evidence="1">
    <name type="scientific">Candidatus Moduliflexus flocculans</name>
    <dbReference type="NCBI Taxonomy" id="1499966"/>
    <lineage>
        <taxon>Bacteria</taxon>
        <taxon>Candidatus Moduliflexota</taxon>
        <taxon>Candidatus Moduliflexia</taxon>
        <taxon>Candidatus Moduliflexales</taxon>
        <taxon>Candidatus Moduliflexaceae</taxon>
    </lineage>
</organism>
<dbReference type="HOGENOM" id="CLU_3095934_0_0_0"/>
<protein>
    <submittedName>
        <fullName evidence="1">Uncharacterized protein</fullName>
    </submittedName>
</protein>
<reference evidence="1" key="1">
    <citation type="journal article" date="2015" name="PeerJ">
        <title>First genomic representation of candidate bacterial phylum KSB3 points to enhanced environmental sensing as a trigger of wastewater bulking.</title>
        <authorList>
            <person name="Sekiguchi Y."/>
            <person name="Ohashi A."/>
            <person name="Parks D.H."/>
            <person name="Yamauchi T."/>
            <person name="Tyson G.W."/>
            <person name="Hugenholtz P."/>
        </authorList>
    </citation>
    <scope>NUCLEOTIDE SEQUENCE [LARGE SCALE GENOMIC DNA]</scope>
</reference>
<evidence type="ECO:0000313" key="1">
    <source>
        <dbReference type="EMBL" id="GAK49194.1"/>
    </source>
</evidence>
<proteinExistence type="predicted"/>
<dbReference type="AlphaFoldDB" id="A0A0S6VQ10"/>
<sequence length="51" mass="5611">MPNNALADDFTEGAGEKSAALYRVSVAVPAARTVKQAFANTWQNIKKKFKR</sequence>
<name>A0A0S6VQ10_9BACT</name>
<gene>
    <name evidence="1" type="ORF">U14_00412</name>
</gene>
<keyword evidence="2" id="KW-1185">Reference proteome</keyword>